<comment type="caution">
    <text evidence="1">The sequence shown here is derived from an EMBL/GenBank/DDBJ whole genome shotgun (WGS) entry which is preliminary data.</text>
</comment>
<dbReference type="Proteomes" id="UP000187406">
    <property type="component" value="Unassembled WGS sequence"/>
</dbReference>
<dbReference type="InParanoid" id="A0A1Q3BFS3"/>
<protein>
    <submittedName>
        <fullName evidence="1">DUF4228 domain-containing protein</fullName>
    </submittedName>
</protein>
<organism evidence="1 2">
    <name type="scientific">Cephalotus follicularis</name>
    <name type="common">Albany pitcher plant</name>
    <dbReference type="NCBI Taxonomy" id="3775"/>
    <lineage>
        <taxon>Eukaryota</taxon>
        <taxon>Viridiplantae</taxon>
        <taxon>Streptophyta</taxon>
        <taxon>Embryophyta</taxon>
        <taxon>Tracheophyta</taxon>
        <taxon>Spermatophyta</taxon>
        <taxon>Magnoliopsida</taxon>
        <taxon>eudicotyledons</taxon>
        <taxon>Gunneridae</taxon>
        <taxon>Pentapetalae</taxon>
        <taxon>rosids</taxon>
        <taxon>fabids</taxon>
        <taxon>Oxalidales</taxon>
        <taxon>Cephalotaceae</taxon>
        <taxon>Cephalotus</taxon>
    </lineage>
</organism>
<sequence>MGNCLVLQGNVIKVIKSDGKVLEYKAPIKVHQLLSQFSGHAISDSTFPNIRPLRPDAKLIGGNVYHLVPLPMPTPKVSKKKVRFSKPEVLEDGQQSSGVVRIKLVITKKELQEILQKGGVVSIDDMVSQLQSKQSIQRVVTVDDDKHREGWKPVLESIPEANL</sequence>
<name>A0A1Q3BFS3_CEPFO</name>
<accession>A0A1Q3BFS3</accession>
<dbReference type="OrthoDB" id="1688863at2759"/>
<dbReference type="AlphaFoldDB" id="A0A1Q3BFS3"/>
<reference evidence="2" key="1">
    <citation type="submission" date="2016-04" db="EMBL/GenBank/DDBJ databases">
        <title>Cephalotus genome sequencing.</title>
        <authorList>
            <person name="Fukushima K."/>
            <person name="Hasebe M."/>
            <person name="Fang X."/>
        </authorList>
    </citation>
    <scope>NUCLEOTIDE SEQUENCE [LARGE SCALE GENOMIC DNA]</scope>
    <source>
        <strain evidence="2">cv. St1</strain>
    </source>
</reference>
<evidence type="ECO:0000313" key="1">
    <source>
        <dbReference type="EMBL" id="GAV66886.1"/>
    </source>
</evidence>
<proteinExistence type="predicted"/>
<dbReference type="Pfam" id="PF14009">
    <property type="entry name" value="PADRE"/>
    <property type="match status" value="1"/>
</dbReference>
<dbReference type="InterPro" id="IPR025322">
    <property type="entry name" value="PADRE_dom"/>
</dbReference>
<dbReference type="PANTHER" id="PTHR33148">
    <property type="entry name" value="PLASTID MOVEMENT IMPAIRED PROTEIN-RELATED"/>
    <property type="match status" value="1"/>
</dbReference>
<dbReference type="STRING" id="3775.A0A1Q3BFS3"/>
<gene>
    <name evidence="1" type="ORF">CFOL_v3_10396</name>
</gene>
<dbReference type="PANTHER" id="PTHR33148:SF46">
    <property type="entry name" value="EMB|CAB85509.1"/>
    <property type="match status" value="1"/>
</dbReference>
<evidence type="ECO:0000313" key="2">
    <source>
        <dbReference type="Proteomes" id="UP000187406"/>
    </source>
</evidence>
<dbReference type="FunCoup" id="A0A1Q3BFS3">
    <property type="interactions" value="6"/>
</dbReference>
<keyword evidence="2" id="KW-1185">Reference proteome</keyword>
<dbReference type="EMBL" id="BDDD01000507">
    <property type="protein sequence ID" value="GAV66886.1"/>
    <property type="molecule type" value="Genomic_DNA"/>
</dbReference>